<dbReference type="PANTHER" id="PTHR43355">
    <property type="entry name" value="FLAVIN REDUCTASE (NADPH)"/>
    <property type="match status" value="1"/>
</dbReference>
<comment type="caution">
    <text evidence="2">The sequence shown here is derived from an EMBL/GenBank/DDBJ whole genome shotgun (WGS) entry which is preliminary data.</text>
</comment>
<dbReference type="Gene3D" id="3.40.50.720">
    <property type="entry name" value="NAD(P)-binding Rossmann-like Domain"/>
    <property type="match status" value="1"/>
</dbReference>
<gene>
    <name evidence="2" type="ORF">SCRDD08_01668</name>
</gene>
<dbReference type="RefSeq" id="WP_061423189.1">
    <property type="nucleotide sequence ID" value="NZ_KQ969062.1"/>
</dbReference>
<sequence>MKIAVIGANGKAGSLIVNEAVKRGHDVTAIVRSANKSEAQHELIKDLFDLTKEDLLEFDVVVSAFGAFAPDNLPQHTSSLEHLAMLLADTKTRLLVVGGAGSLYMDPEMSIQLSDTPDFPADYKPLAKAMAEGLAHLRQFDNVLWTYISPAADFDADGAKTGDYILAGEAFTVNEVGQSRISYADYAVAMLDEIEKGSHIKKRISVLGK</sequence>
<dbReference type="EMBL" id="LQRD01000064">
    <property type="protein sequence ID" value="KXT68899.1"/>
    <property type="molecule type" value="Genomic_DNA"/>
</dbReference>
<dbReference type="PANTHER" id="PTHR43355:SF2">
    <property type="entry name" value="FLAVIN REDUCTASE (NADPH)"/>
    <property type="match status" value="1"/>
</dbReference>
<dbReference type="PATRIC" id="fig|45634.12.peg.1742"/>
<evidence type="ECO:0000259" key="1">
    <source>
        <dbReference type="Pfam" id="PF13460"/>
    </source>
</evidence>
<dbReference type="Pfam" id="PF13460">
    <property type="entry name" value="NAD_binding_10"/>
    <property type="match status" value="1"/>
</dbReference>
<dbReference type="SUPFAM" id="SSF51735">
    <property type="entry name" value="NAD(P)-binding Rossmann-fold domains"/>
    <property type="match status" value="1"/>
</dbReference>
<name>A0A139MYQ4_STRCR</name>
<organism evidence="2 3">
    <name type="scientific">Streptococcus cristatus</name>
    <dbReference type="NCBI Taxonomy" id="45634"/>
    <lineage>
        <taxon>Bacteria</taxon>
        <taxon>Bacillati</taxon>
        <taxon>Bacillota</taxon>
        <taxon>Bacilli</taxon>
        <taxon>Lactobacillales</taxon>
        <taxon>Streptococcaceae</taxon>
        <taxon>Streptococcus</taxon>
    </lineage>
</organism>
<evidence type="ECO:0000313" key="2">
    <source>
        <dbReference type="EMBL" id="KXT68899.1"/>
    </source>
</evidence>
<evidence type="ECO:0000313" key="3">
    <source>
        <dbReference type="Proteomes" id="UP000070377"/>
    </source>
</evidence>
<dbReference type="InterPro" id="IPR036291">
    <property type="entry name" value="NAD(P)-bd_dom_sf"/>
</dbReference>
<dbReference type="InterPro" id="IPR016040">
    <property type="entry name" value="NAD(P)-bd_dom"/>
</dbReference>
<dbReference type="STRING" id="45634.SCRDD08_01668"/>
<proteinExistence type="predicted"/>
<dbReference type="GO" id="GO:0016646">
    <property type="term" value="F:oxidoreductase activity, acting on the CH-NH group of donors, NAD or NADP as acceptor"/>
    <property type="evidence" value="ECO:0007669"/>
    <property type="project" value="TreeGrafter"/>
</dbReference>
<dbReference type="AlphaFoldDB" id="A0A139MYQ4"/>
<protein>
    <submittedName>
        <fullName evidence="2">Rrf2-linked NADH-flavin reductase</fullName>
    </submittedName>
</protein>
<accession>A0A139MYQ4</accession>
<dbReference type="CDD" id="cd05244">
    <property type="entry name" value="BVR-B_like_SDR_a"/>
    <property type="match status" value="1"/>
</dbReference>
<dbReference type="Proteomes" id="UP000070377">
    <property type="component" value="Unassembled WGS sequence"/>
</dbReference>
<feature type="domain" description="NAD(P)-binding" evidence="1">
    <location>
        <begin position="7"/>
        <end position="193"/>
    </location>
</feature>
<reference evidence="2 3" key="1">
    <citation type="submission" date="2016-01" db="EMBL/GenBank/DDBJ databases">
        <title>Highly variable Streptococcus oralis are common among viridans streptococci isolated from primates.</title>
        <authorList>
            <person name="Denapaite D."/>
            <person name="Rieger M."/>
            <person name="Koendgen S."/>
            <person name="Brueckner R."/>
            <person name="Ochigava I."/>
            <person name="Kappeler P."/>
            <person name="Maetz-Rensing K."/>
            <person name="Leendertz F."/>
            <person name="Hakenbeck R."/>
        </authorList>
    </citation>
    <scope>NUCLEOTIDE SEQUENCE [LARGE SCALE GENOMIC DNA]</scope>
    <source>
        <strain evidence="2 3">DD08</strain>
    </source>
</reference>
<dbReference type="InterPro" id="IPR051606">
    <property type="entry name" value="Polyketide_Oxido-like"/>
</dbReference>